<keyword evidence="1" id="KW-0812">Transmembrane</keyword>
<feature type="transmembrane region" description="Helical" evidence="1">
    <location>
        <begin position="6"/>
        <end position="27"/>
    </location>
</feature>
<dbReference type="Proteomes" id="UP000291822">
    <property type="component" value="Unassembled WGS sequence"/>
</dbReference>
<gene>
    <name evidence="2" type="ORF">EZM97_14515</name>
</gene>
<organism evidence="2 3">
    <name type="scientific">Dyella soli</name>
    <dbReference type="NCBI Taxonomy" id="522319"/>
    <lineage>
        <taxon>Bacteria</taxon>
        <taxon>Pseudomonadati</taxon>
        <taxon>Pseudomonadota</taxon>
        <taxon>Gammaproteobacteria</taxon>
        <taxon>Lysobacterales</taxon>
        <taxon>Rhodanobacteraceae</taxon>
        <taxon>Dyella</taxon>
    </lineage>
</organism>
<proteinExistence type="predicted"/>
<dbReference type="RefSeq" id="WP_131407850.1">
    <property type="nucleotide sequence ID" value="NZ_SJTG01000002.1"/>
</dbReference>
<accession>A0A4R0YML3</accession>
<dbReference type="AlphaFoldDB" id="A0A4R0YML3"/>
<evidence type="ECO:0000313" key="3">
    <source>
        <dbReference type="Proteomes" id="UP000291822"/>
    </source>
</evidence>
<evidence type="ECO:0008006" key="4">
    <source>
        <dbReference type="Google" id="ProtNLM"/>
    </source>
</evidence>
<protein>
    <recommendedName>
        <fullName evidence="4">DUF4760 domain-containing protein</fullName>
    </recommendedName>
</protein>
<evidence type="ECO:0000256" key="1">
    <source>
        <dbReference type="SAM" id="Phobius"/>
    </source>
</evidence>
<evidence type="ECO:0000313" key="2">
    <source>
        <dbReference type="EMBL" id="TCI10129.1"/>
    </source>
</evidence>
<reference evidence="2 3" key="1">
    <citation type="submission" date="2019-02" db="EMBL/GenBank/DDBJ databases">
        <title>Dyella amyloliquefaciens sp. nov., isolated from forest soil.</title>
        <authorList>
            <person name="Gao Z.-H."/>
            <person name="Qiu L.-H."/>
        </authorList>
    </citation>
    <scope>NUCLEOTIDE SEQUENCE [LARGE SCALE GENOMIC DNA]</scope>
    <source>
        <strain evidence="2 3">KACC 12747</strain>
    </source>
</reference>
<dbReference type="EMBL" id="SJTG01000002">
    <property type="protein sequence ID" value="TCI10129.1"/>
    <property type="molecule type" value="Genomic_DNA"/>
</dbReference>
<comment type="caution">
    <text evidence="2">The sequence shown here is derived from an EMBL/GenBank/DDBJ whole genome shotgun (WGS) entry which is preliminary data.</text>
</comment>
<keyword evidence="3" id="KW-1185">Reference proteome</keyword>
<sequence>MDMGAISIWISGTSVLIALSALIVTIVQHRATKAKLKLDLFERRYAIFEIAWQYLSKQATDSTKDPREGKFSNIIPQAEFLMGDEIAEYMRLAQKKTVDKWFLEDKQKRQTATPEENASVIELMSWFENEAKEGLRRKFAPYLDFHVWK</sequence>
<name>A0A4R0YML3_9GAMM</name>
<keyword evidence="1" id="KW-1133">Transmembrane helix</keyword>
<keyword evidence="1" id="KW-0472">Membrane</keyword>